<dbReference type="PANTHER" id="PTHR24043">
    <property type="entry name" value="SCAVENGER RECEPTOR CLASS F"/>
    <property type="match status" value="1"/>
</dbReference>
<dbReference type="InterPro" id="IPR002049">
    <property type="entry name" value="LE_dom"/>
</dbReference>
<dbReference type="PANTHER" id="PTHR24043:SF8">
    <property type="entry name" value="EGF-LIKE DOMAIN-CONTAINING PROTEIN"/>
    <property type="match status" value="1"/>
</dbReference>
<dbReference type="Pfam" id="PF00053">
    <property type="entry name" value="EGF_laminin"/>
    <property type="match status" value="1"/>
</dbReference>
<accession>A0A8B6H693</accession>
<feature type="transmembrane region" description="Helical" evidence="5">
    <location>
        <begin position="249"/>
        <end position="275"/>
    </location>
</feature>
<evidence type="ECO:0000256" key="5">
    <source>
        <dbReference type="SAM" id="Phobius"/>
    </source>
</evidence>
<dbReference type="AlphaFoldDB" id="A0A8B6H693"/>
<dbReference type="EMBL" id="UYJE01009575">
    <property type="protein sequence ID" value="VDI74580.1"/>
    <property type="molecule type" value="Genomic_DNA"/>
</dbReference>
<feature type="signal peptide" evidence="6">
    <location>
        <begin position="1"/>
        <end position="18"/>
    </location>
</feature>
<evidence type="ECO:0000256" key="1">
    <source>
        <dbReference type="ARBA" id="ARBA00022536"/>
    </source>
</evidence>
<evidence type="ECO:0000313" key="9">
    <source>
        <dbReference type="Proteomes" id="UP000596742"/>
    </source>
</evidence>
<dbReference type="Gene3D" id="2.170.300.10">
    <property type="entry name" value="Tie2 ligand-binding domain superfamily"/>
    <property type="match status" value="2"/>
</dbReference>
<feature type="chain" id="PRO_5033038334" description="EGF-like domain-containing protein" evidence="6">
    <location>
        <begin position="19"/>
        <end position="420"/>
    </location>
</feature>
<keyword evidence="4" id="KW-1015">Disulfide bond</keyword>
<dbReference type="PROSITE" id="PS00022">
    <property type="entry name" value="EGF_1"/>
    <property type="match status" value="1"/>
</dbReference>
<keyword evidence="9" id="KW-1185">Reference proteome</keyword>
<protein>
    <recommendedName>
        <fullName evidence="7">EGF-like domain-containing protein</fullName>
    </recommendedName>
</protein>
<dbReference type="FunFam" id="2.170.300.10:FF:000041">
    <property type="entry name" value="Tyrosine protein kinase receptor tie-1, putative"/>
    <property type="match status" value="1"/>
</dbReference>
<dbReference type="PRINTS" id="PR00011">
    <property type="entry name" value="EGFLAMININ"/>
</dbReference>
<keyword evidence="5" id="KW-1133">Transmembrane helix</keyword>
<feature type="domain" description="EGF-like" evidence="7">
    <location>
        <begin position="185"/>
        <end position="196"/>
    </location>
</feature>
<dbReference type="GO" id="GO:0005044">
    <property type="term" value="F:scavenger receptor activity"/>
    <property type="evidence" value="ECO:0007669"/>
    <property type="project" value="InterPro"/>
</dbReference>
<keyword evidence="1" id="KW-0245">EGF-like domain</keyword>
<evidence type="ECO:0000256" key="3">
    <source>
        <dbReference type="ARBA" id="ARBA00022737"/>
    </source>
</evidence>
<sequence length="420" mass="46497">MFVVKATCLFLLNSQVVCLLNRKDPNVCEIFVSGGDDNSDAYTVECCLNYFEENDICKPCKPGNFGRQCSETCLYGYYGIQCKGVCYCTEFEGCDPVEGCKCIDFTGENCKYRCPEGKYGENCVNVCHCLRGISCDSVTGSCLCPAGLTGPTCTTRCSEGFYGENCIFNCSCPINSVCDSLSGKCSCSPGFTGETCAKQCPTDFYGENCSEKCHCSNGLSCHPIHGTCQCLNGTIDCENPVTNSNRSSITLVIAVSCSGGSLIIVCSYILTICFFKRKHAQENVNVQARRPLPDINHYDEINPYDEIPSEDLPVASDSSDIAILQIRRLSLQNTNGQMNNRTQNDECRGYISLPNLNNDGTYLNPYNSLQPYMIDLRNNSTEQSLRRVDSEHSGYLHPYHTLQFPFEHHGYTTVKKRDSI</sequence>
<dbReference type="InterPro" id="IPR042635">
    <property type="entry name" value="MEGF10/SREC1/2-like"/>
</dbReference>
<evidence type="ECO:0000256" key="6">
    <source>
        <dbReference type="SAM" id="SignalP"/>
    </source>
</evidence>
<keyword evidence="3" id="KW-0677">Repeat</keyword>
<keyword evidence="5" id="KW-0812">Transmembrane</keyword>
<organism evidence="8 9">
    <name type="scientific">Mytilus galloprovincialis</name>
    <name type="common">Mediterranean mussel</name>
    <dbReference type="NCBI Taxonomy" id="29158"/>
    <lineage>
        <taxon>Eukaryota</taxon>
        <taxon>Metazoa</taxon>
        <taxon>Spiralia</taxon>
        <taxon>Lophotrochozoa</taxon>
        <taxon>Mollusca</taxon>
        <taxon>Bivalvia</taxon>
        <taxon>Autobranchia</taxon>
        <taxon>Pteriomorphia</taxon>
        <taxon>Mytilida</taxon>
        <taxon>Mytiloidea</taxon>
        <taxon>Mytilidae</taxon>
        <taxon>Mytilinae</taxon>
        <taxon>Mytilus</taxon>
    </lineage>
</organism>
<keyword evidence="2 6" id="KW-0732">Signal</keyword>
<name>A0A8B6H693_MYTGA</name>
<evidence type="ECO:0000256" key="4">
    <source>
        <dbReference type="ARBA" id="ARBA00023157"/>
    </source>
</evidence>
<evidence type="ECO:0000313" key="8">
    <source>
        <dbReference type="EMBL" id="VDI74580.1"/>
    </source>
</evidence>
<dbReference type="Proteomes" id="UP000596742">
    <property type="component" value="Unassembled WGS sequence"/>
</dbReference>
<gene>
    <name evidence="8" type="ORF">MGAL_10B038018</name>
</gene>
<comment type="caution">
    <text evidence="8">The sequence shown here is derived from an EMBL/GenBank/DDBJ whole genome shotgun (WGS) entry which is preliminary data.</text>
</comment>
<reference evidence="8" key="1">
    <citation type="submission" date="2018-11" db="EMBL/GenBank/DDBJ databases">
        <authorList>
            <person name="Alioto T."/>
            <person name="Alioto T."/>
        </authorList>
    </citation>
    <scope>NUCLEOTIDE SEQUENCE</scope>
</reference>
<evidence type="ECO:0000256" key="2">
    <source>
        <dbReference type="ARBA" id="ARBA00022729"/>
    </source>
</evidence>
<proteinExistence type="predicted"/>
<dbReference type="SMART" id="SM00180">
    <property type="entry name" value="EGF_Lam"/>
    <property type="match status" value="3"/>
</dbReference>
<evidence type="ECO:0000259" key="7">
    <source>
        <dbReference type="PROSITE" id="PS00022"/>
    </source>
</evidence>
<keyword evidence="5" id="KW-0472">Membrane</keyword>
<dbReference type="InterPro" id="IPR000742">
    <property type="entry name" value="EGF"/>
</dbReference>
<dbReference type="OrthoDB" id="6044108at2759"/>